<gene>
    <name evidence="3" type="ORF">SAMN04487984_0306</name>
</gene>
<evidence type="ECO:0000313" key="3">
    <source>
        <dbReference type="EMBL" id="SMC30880.1"/>
    </source>
</evidence>
<keyword evidence="1" id="KW-0560">Oxidoreductase</keyword>
<dbReference type="GO" id="GO:0003955">
    <property type="term" value="F:NAD(P)H dehydrogenase (quinone) activity"/>
    <property type="evidence" value="ECO:0007669"/>
    <property type="project" value="TreeGrafter"/>
</dbReference>
<reference evidence="4" key="1">
    <citation type="submission" date="2017-04" db="EMBL/GenBank/DDBJ databases">
        <authorList>
            <person name="Varghese N."/>
            <person name="Submissions S."/>
        </authorList>
    </citation>
    <scope>NUCLEOTIDE SEQUENCE [LARGE SCALE GENOMIC DNA]</scope>
    <source>
        <strain evidence="4">DSM 21500</strain>
    </source>
</reference>
<dbReference type="STRING" id="371602.SAMN04487984_0306"/>
<accession>A0A1W1Y3V4</accession>
<evidence type="ECO:0000256" key="1">
    <source>
        <dbReference type="ARBA" id="ARBA00023002"/>
    </source>
</evidence>
<dbReference type="GO" id="GO:0009055">
    <property type="term" value="F:electron transfer activity"/>
    <property type="evidence" value="ECO:0007669"/>
    <property type="project" value="TreeGrafter"/>
</dbReference>
<dbReference type="Pfam" id="PF02525">
    <property type="entry name" value="Flavodoxin_2"/>
    <property type="match status" value="1"/>
</dbReference>
<evidence type="ECO:0000259" key="2">
    <source>
        <dbReference type="Pfam" id="PF02525"/>
    </source>
</evidence>
<dbReference type="Proteomes" id="UP000243884">
    <property type="component" value="Unassembled WGS sequence"/>
</dbReference>
<dbReference type="OrthoDB" id="9798454at2"/>
<name>A0A1W1Y3V4_9LACT</name>
<sequence>MQTVIFCGHPDLSESGSHQFMKAAVPKEIPFIEMAEHMDSAMIQAAQQQVLAAKRIFLQFPLYWYQAPGVVSNWITAVLTDDFLDNYHHHLQGKELGVLISIGVPLKHYRDGGREDVTLSELLSPYKTLAHALGMTYLPPFILEQHGYSTDRMKRYQLIAFKEHLDLPANPTFSQRSHWLVQQLQSIANEKGDNYPGLPLQLIADEWKERLDDLAMIERDLPKSSWR</sequence>
<dbReference type="SUPFAM" id="SSF52218">
    <property type="entry name" value="Flavoproteins"/>
    <property type="match status" value="1"/>
</dbReference>
<dbReference type="GO" id="GO:0010181">
    <property type="term" value="F:FMN binding"/>
    <property type="evidence" value="ECO:0007669"/>
    <property type="project" value="TreeGrafter"/>
</dbReference>
<keyword evidence="4" id="KW-1185">Reference proteome</keyword>
<dbReference type="InterPro" id="IPR046980">
    <property type="entry name" value="KefG/KefF"/>
</dbReference>
<dbReference type="EMBL" id="FWXK01000001">
    <property type="protein sequence ID" value="SMC30880.1"/>
    <property type="molecule type" value="Genomic_DNA"/>
</dbReference>
<dbReference type="InterPro" id="IPR029039">
    <property type="entry name" value="Flavoprotein-like_sf"/>
</dbReference>
<dbReference type="AlphaFoldDB" id="A0A1W1Y3V4"/>
<evidence type="ECO:0000313" key="4">
    <source>
        <dbReference type="Proteomes" id="UP000243884"/>
    </source>
</evidence>
<dbReference type="InterPro" id="IPR003680">
    <property type="entry name" value="Flavodoxin_fold"/>
</dbReference>
<organism evidence="3 4">
    <name type="scientific">Aerococcus suis</name>
    <dbReference type="NCBI Taxonomy" id="371602"/>
    <lineage>
        <taxon>Bacteria</taxon>
        <taxon>Bacillati</taxon>
        <taxon>Bacillota</taxon>
        <taxon>Bacilli</taxon>
        <taxon>Lactobacillales</taxon>
        <taxon>Aerococcaceae</taxon>
        <taxon>Aerococcus</taxon>
    </lineage>
</organism>
<dbReference type="PANTHER" id="PTHR47307:SF1">
    <property type="entry name" value="GLUTATHIONE-REGULATED POTASSIUM-EFFLUX SYSTEM ANCILLARY PROTEIN KEFG"/>
    <property type="match status" value="1"/>
</dbReference>
<dbReference type="Gene3D" id="3.40.50.360">
    <property type="match status" value="1"/>
</dbReference>
<dbReference type="PANTHER" id="PTHR47307">
    <property type="entry name" value="GLUTATHIONE-REGULATED POTASSIUM-EFFLUX SYSTEM ANCILLARY PROTEIN KEFG"/>
    <property type="match status" value="1"/>
</dbReference>
<feature type="domain" description="Flavodoxin-like fold" evidence="2">
    <location>
        <begin position="35"/>
        <end position="153"/>
    </location>
</feature>
<dbReference type="RefSeq" id="WP_084097906.1">
    <property type="nucleotide sequence ID" value="NZ_FWXK01000001.1"/>
</dbReference>
<proteinExistence type="predicted"/>
<protein>
    <submittedName>
        <fullName evidence="3">NADPH-quinone reductase (Modulator of drug activity B)</fullName>
    </submittedName>
</protein>